<keyword evidence="4" id="KW-0805">Transcription regulation</keyword>
<dbReference type="FunFam" id="1.10.30.10:FF:000001">
    <property type="entry name" value="transcription factor 7 isoform X2"/>
    <property type="match status" value="1"/>
</dbReference>
<keyword evidence="7" id="KW-0804">Transcription</keyword>
<keyword evidence="6" id="KW-0010">Activator</keyword>
<evidence type="ECO:0000313" key="16">
    <source>
        <dbReference type="Proteomes" id="UP000677054"/>
    </source>
</evidence>
<keyword evidence="5 12" id="KW-0238">DNA-binding</keyword>
<evidence type="ECO:0000256" key="8">
    <source>
        <dbReference type="ARBA" id="ARBA00023242"/>
    </source>
</evidence>
<dbReference type="SMART" id="SM01366">
    <property type="entry name" value="c-clamp"/>
    <property type="match status" value="1"/>
</dbReference>
<feature type="region of interest" description="Disordered" evidence="13">
    <location>
        <begin position="47"/>
        <end position="66"/>
    </location>
</feature>
<comment type="function">
    <text evidence="9">Segment polarity protein. Functions together with arm to transduce the Wingless (Wg) signal in embryos and in developing adult tissues. Acts as a transcriptional activator, but in the absence of arm, it binds to gro and acts as a transcriptional repressor of wg-responsive genes.</text>
</comment>
<dbReference type="CDD" id="cd21996">
    <property type="entry name" value="HMG-box_TCF7-like"/>
    <property type="match status" value="1"/>
</dbReference>
<dbReference type="PANTHER" id="PTHR10373">
    <property type="entry name" value="TRANSCRIPTION FACTOR 7 FAMILY MEMBER"/>
    <property type="match status" value="1"/>
</dbReference>
<keyword evidence="16" id="KW-1185">Reference proteome</keyword>
<evidence type="ECO:0000256" key="2">
    <source>
        <dbReference type="ARBA" id="ARBA00006569"/>
    </source>
</evidence>
<dbReference type="GO" id="GO:0060070">
    <property type="term" value="P:canonical Wnt signaling pathway"/>
    <property type="evidence" value="ECO:0007669"/>
    <property type="project" value="TreeGrafter"/>
</dbReference>
<dbReference type="GO" id="GO:0000981">
    <property type="term" value="F:DNA-binding transcription factor activity, RNA polymerase II-specific"/>
    <property type="evidence" value="ECO:0007669"/>
    <property type="project" value="TreeGrafter"/>
</dbReference>
<comment type="similarity">
    <text evidence="2">Belongs to the TCF/LEF family.</text>
</comment>
<feature type="region of interest" description="Disordered" evidence="13">
    <location>
        <begin position="464"/>
        <end position="498"/>
    </location>
</feature>
<evidence type="ECO:0000259" key="14">
    <source>
        <dbReference type="PROSITE" id="PS50118"/>
    </source>
</evidence>
<keyword evidence="3" id="KW-0879">Wnt signaling pathway</keyword>
<dbReference type="GO" id="GO:0001222">
    <property type="term" value="F:transcription corepressor binding"/>
    <property type="evidence" value="ECO:0007669"/>
    <property type="project" value="UniProtKB-ARBA"/>
</dbReference>
<dbReference type="InterPro" id="IPR013558">
    <property type="entry name" value="CTNNB1-bd_N"/>
</dbReference>
<dbReference type="GO" id="GO:0000785">
    <property type="term" value="C:chromatin"/>
    <property type="evidence" value="ECO:0007669"/>
    <property type="project" value="TreeGrafter"/>
</dbReference>
<dbReference type="OrthoDB" id="2307332at2759"/>
<feature type="compositionally biased region" description="Low complexity" evidence="13">
    <location>
        <begin position="257"/>
        <end position="270"/>
    </location>
</feature>
<dbReference type="InterPro" id="IPR027397">
    <property type="entry name" value="Catenin-bd_sf"/>
</dbReference>
<dbReference type="GO" id="GO:0045892">
    <property type="term" value="P:negative regulation of DNA-templated transcription"/>
    <property type="evidence" value="ECO:0007669"/>
    <property type="project" value="UniProtKB-ARBA"/>
</dbReference>
<feature type="DNA-binding region" description="HMG box" evidence="12">
    <location>
        <begin position="327"/>
        <end position="395"/>
    </location>
</feature>
<evidence type="ECO:0000256" key="11">
    <source>
        <dbReference type="ARBA" id="ARBA00080285"/>
    </source>
</evidence>
<dbReference type="GO" id="GO:1990907">
    <property type="term" value="C:beta-catenin-TCF complex"/>
    <property type="evidence" value="ECO:0007669"/>
    <property type="project" value="TreeGrafter"/>
</dbReference>
<evidence type="ECO:0000256" key="6">
    <source>
        <dbReference type="ARBA" id="ARBA00023159"/>
    </source>
</evidence>
<accession>A0A7R8XDU3</accession>
<dbReference type="InterPro" id="IPR009071">
    <property type="entry name" value="HMG_box_dom"/>
</dbReference>
<dbReference type="GO" id="GO:0035277">
    <property type="term" value="P:spiracle morphogenesis, open tracheal system"/>
    <property type="evidence" value="ECO:0007669"/>
    <property type="project" value="UniProtKB-ARBA"/>
</dbReference>
<evidence type="ECO:0000256" key="10">
    <source>
        <dbReference type="ARBA" id="ARBA00061799"/>
    </source>
</evidence>
<gene>
    <name evidence="15" type="ORF">DSTB1V02_LOCUS7869</name>
</gene>
<organism evidence="15">
    <name type="scientific">Darwinula stevensoni</name>
    <dbReference type="NCBI Taxonomy" id="69355"/>
    <lineage>
        <taxon>Eukaryota</taxon>
        <taxon>Metazoa</taxon>
        <taxon>Ecdysozoa</taxon>
        <taxon>Arthropoda</taxon>
        <taxon>Crustacea</taxon>
        <taxon>Oligostraca</taxon>
        <taxon>Ostracoda</taxon>
        <taxon>Podocopa</taxon>
        <taxon>Podocopida</taxon>
        <taxon>Darwinulocopina</taxon>
        <taxon>Darwinuloidea</taxon>
        <taxon>Darwinulidae</taxon>
        <taxon>Darwinula</taxon>
    </lineage>
</organism>
<evidence type="ECO:0000256" key="5">
    <source>
        <dbReference type="ARBA" id="ARBA00023125"/>
    </source>
</evidence>
<feature type="domain" description="HMG box" evidence="14">
    <location>
        <begin position="327"/>
        <end position="395"/>
    </location>
</feature>
<evidence type="ECO:0000256" key="9">
    <source>
        <dbReference type="ARBA" id="ARBA00053480"/>
    </source>
</evidence>
<dbReference type="Proteomes" id="UP000677054">
    <property type="component" value="Unassembled WGS sequence"/>
</dbReference>
<dbReference type="GO" id="GO:0072091">
    <property type="term" value="P:regulation of stem cell proliferation"/>
    <property type="evidence" value="ECO:0007669"/>
    <property type="project" value="UniProtKB-ARBA"/>
</dbReference>
<feature type="compositionally biased region" description="Low complexity" evidence="13">
    <location>
        <begin position="672"/>
        <end position="682"/>
    </location>
</feature>
<dbReference type="InterPro" id="IPR036910">
    <property type="entry name" value="HMG_box_dom_sf"/>
</dbReference>
<dbReference type="InterPro" id="IPR024940">
    <property type="entry name" value="TCF/LEF"/>
</dbReference>
<dbReference type="GO" id="GO:0010628">
    <property type="term" value="P:positive regulation of gene expression"/>
    <property type="evidence" value="ECO:0007669"/>
    <property type="project" value="UniProtKB-ARBA"/>
</dbReference>
<dbReference type="Pfam" id="PF00505">
    <property type="entry name" value="HMG_box"/>
    <property type="match status" value="1"/>
</dbReference>
<feature type="compositionally biased region" description="Pro residues" evidence="13">
    <location>
        <begin position="474"/>
        <end position="487"/>
    </location>
</feature>
<name>A0A7R8XDU3_9CRUS</name>
<dbReference type="Gene3D" id="1.10.30.10">
    <property type="entry name" value="High mobility group box domain"/>
    <property type="match status" value="1"/>
</dbReference>
<dbReference type="Pfam" id="PF08347">
    <property type="entry name" value="CTNNB1_binding"/>
    <property type="match status" value="1"/>
</dbReference>
<dbReference type="GO" id="GO:0007500">
    <property type="term" value="P:mesodermal cell fate determination"/>
    <property type="evidence" value="ECO:0007669"/>
    <property type="project" value="UniProtKB-ARBA"/>
</dbReference>
<feature type="compositionally biased region" description="Low complexity" evidence="13">
    <location>
        <begin position="612"/>
        <end position="624"/>
    </location>
</feature>
<evidence type="ECO:0000256" key="3">
    <source>
        <dbReference type="ARBA" id="ARBA00022687"/>
    </source>
</evidence>
<comment type="subcellular location">
    <subcellularLocation>
        <location evidence="1">Nucleus</location>
    </subcellularLocation>
</comment>
<feature type="compositionally biased region" description="Low complexity" evidence="13">
    <location>
        <begin position="593"/>
        <end position="604"/>
    </location>
</feature>
<sequence length="682" mass="72607">MCAVKMPHVNEEGGEDLGSADEVKVFKEEGEEENEEQNLTEVKSSLINESEEDKSTGTHIPTVQPGFGVKNDAVGLRGESTSLFGKGLEFPPHPLSMGYIVSPYPYTNGTSHHLHHMAAAAGKFPSPLGFFGYPPPPPPPPPPVPVPVSVSLPVPVSSTSSADAQPPPAHMGIPPYPQYDHHKIPPCPFPAAAAAAAAAAFARSGMYPFPGPQYPHPMLTPEFAWASMYGGGGGGGNAGRGSPYASLPPSSISISTATSISTASRPPSISNANSKSPSLDPSSQGSHRGSDIRGDGKVKDRDGGHHHPHQGSSPSSSSSDRKKQPHVKKPLNAFMLYMKEMRAKVVAECTLKESAAINQILGRRWHALSREEQSKYYELARKERELHMQMYPGWTARESYAAKMYKKKKRKDKANDTLDQLTHIQFGVEYCVSANNMKKCRARYGLDQQSQWCKPCSGDDESGRLLTGSTTTAQPPPIPPLRPPPFPQHQHQSVPTPDPYALTATQLPSSHGLLTPHQMEYHSHHPVDPICPSSPSPTYVRKKKCIRYMEGSDGSLDNPGSVASSMGDAKTPDSESVSGSAGSGSGSDRDPMSLSSPALSLASPPSFPGFMLPSPSLSISSPPSGMIHSPGGPGLGRTHHHPIGANPHDVNNPLSVDQLTKPHTPGGNKPPSVSVSVVSVNT</sequence>
<dbReference type="PROSITE" id="PS50118">
    <property type="entry name" value="HMG_BOX_2"/>
    <property type="match status" value="1"/>
</dbReference>
<dbReference type="GO" id="GO:0007435">
    <property type="term" value="P:salivary gland morphogenesis"/>
    <property type="evidence" value="ECO:0007669"/>
    <property type="project" value="UniProtKB-ARBA"/>
</dbReference>
<evidence type="ECO:0000256" key="13">
    <source>
        <dbReference type="SAM" id="MobiDB-lite"/>
    </source>
</evidence>
<dbReference type="EMBL" id="CAJPEV010001685">
    <property type="protein sequence ID" value="CAG0893857.1"/>
    <property type="molecule type" value="Genomic_DNA"/>
</dbReference>
<protein>
    <recommendedName>
        <fullName evidence="11">dTCF</fullName>
    </recommendedName>
</protein>
<dbReference type="GO" id="GO:0019900">
    <property type="term" value="F:kinase binding"/>
    <property type="evidence" value="ECO:0007669"/>
    <property type="project" value="UniProtKB-ARBA"/>
</dbReference>
<dbReference type="PANTHER" id="PTHR10373:SF38">
    <property type="entry name" value="PROTEIN PANGOLIN, ISOFORM J"/>
    <property type="match status" value="1"/>
</dbReference>
<feature type="region of interest" description="Disordered" evidence="13">
    <location>
        <begin position="550"/>
        <end position="682"/>
    </location>
</feature>
<evidence type="ECO:0000256" key="7">
    <source>
        <dbReference type="ARBA" id="ARBA00023163"/>
    </source>
</evidence>
<evidence type="ECO:0000256" key="12">
    <source>
        <dbReference type="PROSITE-ProRule" id="PRU00267"/>
    </source>
</evidence>
<keyword evidence="8 12" id="KW-0539">Nucleus</keyword>
<feature type="compositionally biased region" description="Polar residues" evidence="13">
    <location>
        <begin position="271"/>
        <end position="287"/>
    </location>
</feature>
<evidence type="ECO:0000256" key="1">
    <source>
        <dbReference type="ARBA" id="ARBA00004123"/>
    </source>
</evidence>
<evidence type="ECO:0000256" key="4">
    <source>
        <dbReference type="ARBA" id="ARBA00023015"/>
    </source>
</evidence>
<dbReference type="SMART" id="SM00398">
    <property type="entry name" value="HMG"/>
    <property type="match status" value="1"/>
</dbReference>
<dbReference type="GO" id="GO:0000978">
    <property type="term" value="F:RNA polymerase II cis-regulatory region sequence-specific DNA binding"/>
    <property type="evidence" value="ECO:0007669"/>
    <property type="project" value="TreeGrafter"/>
</dbReference>
<dbReference type="SUPFAM" id="SSF47095">
    <property type="entry name" value="HMG-box"/>
    <property type="match status" value="1"/>
</dbReference>
<reference evidence="15" key="1">
    <citation type="submission" date="2020-11" db="EMBL/GenBank/DDBJ databases">
        <authorList>
            <person name="Tran Van P."/>
        </authorList>
    </citation>
    <scope>NUCLEOTIDE SEQUENCE</scope>
</reference>
<evidence type="ECO:0000313" key="15">
    <source>
        <dbReference type="EMBL" id="CAD7248046.1"/>
    </source>
</evidence>
<feature type="region of interest" description="Disordered" evidence="13">
    <location>
        <begin position="1"/>
        <end position="21"/>
    </location>
</feature>
<feature type="region of interest" description="Disordered" evidence="13">
    <location>
        <begin position="257"/>
        <end position="326"/>
    </location>
</feature>
<dbReference type="EMBL" id="LR901202">
    <property type="protein sequence ID" value="CAD7248046.1"/>
    <property type="molecule type" value="Genomic_DNA"/>
</dbReference>
<dbReference type="AlphaFoldDB" id="A0A7R8XDU3"/>
<dbReference type="Gene3D" id="4.10.900.10">
    <property type="entry name" value="TCF3-CBD (Catenin binding domain)"/>
    <property type="match status" value="1"/>
</dbReference>
<comment type="subunit">
    <text evidence="10">Binds to the beta-catenin homolog arm or to gro.</text>
</comment>
<feature type="compositionally biased region" description="Basic and acidic residues" evidence="13">
    <location>
        <begin position="288"/>
        <end position="305"/>
    </location>
</feature>
<proteinExistence type="inferred from homology"/>